<dbReference type="EMBL" id="HF563609">
    <property type="protein sequence ID" value="CDI40551.1"/>
    <property type="molecule type" value="Genomic_DNA"/>
</dbReference>
<organism evidence="1 2">
    <name type="scientific">Tepidanaerobacter acetatoxydans (strain DSM 21804 / JCM 16047 / Re1)</name>
    <dbReference type="NCBI Taxonomy" id="1209989"/>
    <lineage>
        <taxon>Bacteria</taxon>
        <taxon>Bacillati</taxon>
        <taxon>Bacillota</taxon>
        <taxon>Clostridia</taxon>
        <taxon>Thermosediminibacterales</taxon>
        <taxon>Tepidanaerobacteraceae</taxon>
        <taxon>Tepidanaerobacter</taxon>
    </lineage>
</organism>
<dbReference type="KEGG" id="tae:TepiRe1_1028"/>
<dbReference type="HOGENOM" id="CLU_2345691_0_0_9"/>
<dbReference type="KEGG" id="tep:TepRe1_0941"/>
<keyword evidence="2" id="KW-1185">Reference proteome</keyword>
<sequence length="97" mass="10659">MNSANNSILKLTEGYFSNQIDMDEIKAVKIAGKDGTLYVLGNDHSIIQISLDDNRVILPVDDINTEAITDFKVINGVLYIVTPEGDAGTTYILKLRT</sequence>
<protein>
    <submittedName>
        <fullName evidence="1">Uncharacterized protein</fullName>
    </submittedName>
</protein>
<dbReference type="RefSeq" id="WP_013778024.1">
    <property type="nucleotide sequence ID" value="NC_015519.1"/>
</dbReference>
<evidence type="ECO:0000313" key="2">
    <source>
        <dbReference type="Proteomes" id="UP000010802"/>
    </source>
</evidence>
<name>F4LR87_TEPAE</name>
<accession>F4LR87</accession>
<dbReference type="STRING" id="1209989.TepRe1_0941"/>
<reference evidence="2" key="1">
    <citation type="journal article" date="2013" name="Genome Announc.">
        <title>First genome sequence of a syntrophic acetate-oxidizing bacterium, Tepidanaerobacter acetatoxydans strain Re1.</title>
        <authorList>
            <person name="Manzoor S."/>
            <person name="Bongcam-Rudloff E."/>
            <person name="Schnurer A."/>
            <person name="Muller B."/>
        </authorList>
    </citation>
    <scope>NUCLEOTIDE SEQUENCE [LARGE SCALE GENOMIC DNA]</scope>
    <source>
        <strain evidence="2">Re1</strain>
    </source>
</reference>
<gene>
    <name evidence="1" type="ordered locus">TEPIRE1_1028</name>
</gene>
<dbReference type="Proteomes" id="UP000010802">
    <property type="component" value="Chromosome"/>
</dbReference>
<proteinExistence type="predicted"/>
<evidence type="ECO:0000313" key="1">
    <source>
        <dbReference type="EMBL" id="CDI40551.1"/>
    </source>
</evidence>
<dbReference type="AlphaFoldDB" id="F4LR87"/>